<evidence type="ECO:0000256" key="3">
    <source>
        <dbReference type="ARBA" id="ARBA00022741"/>
    </source>
</evidence>
<dbReference type="InterPro" id="IPR027417">
    <property type="entry name" value="P-loop_NTPase"/>
</dbReference>
<dbReference type="InterPro" id="IPR010128">
    <property type="entry name" value="ATPase_T1SS_PrtD-like"/>
</dbReference>
<dbReference type="Proteomes" id="UP000297741">
    <property type="component" value="Unassembled WGS sequence"/>
</dbReference>
<evidence type="ECO:0000256" key="4">
    <source>
        <dbReference type="ARBA" id="ARBA00022840"/>
    </source>
</evidence>
<dbReference type="InterPro" id="IPR017871">
    <property type="entry name" value="ABC_transporter-like_CS"/>
</dbReference>
<dbReference type="SUPFAM" id="SSF52540">
    <property type="entry name" value="P-loop containing nucleoside triphosphate hydrolases"/>
    <property type="match status" value="1"/>
</dbReference>
<keyword evidence="3" id="KW-0547">Nucleotide-binding</keyword>
<comment type="caution">
    <text evidence="10">The sequence shown here is derived from an EMBL/GenBank/DDBJ whole genome shotgun (WGS) entry which is preliminary data.</text>
</comment>
<dbReference type="PANTHER" id="PTHR24221">
    <property type="entry name" value="ATP-BINDING CASSETTE SUB-FAMILY B"/>
    <property type="match status" value="1"/>
</dbReference>
<dbReference type="InterPro" id="IPR011527">
    <property type="entry name" value="ABC1_TM_dom"/>
</dbReference>
<evidence type="ECO:0000256" key="1">
    <source>
        <dbReference type="ARBA" id="ARBA00004651"/>
    </source>
</evidence>
<dbReference type="PANTHER" id="PTHR24221:SF248">
    <property type="entry name" value="ABC TRANSPORTER TRANSMEMBRANE REGION"/>
    <property type="match status" value="1"/>
</dbReference>
<dbReference type="Pfam" id="PF00664">
    <property type="entry name" value="ABC_membrane"/>
    <property type="match status" value="1"/>
</dbReference>
<feature type="domain" description="ABC transmembrane type-1" evidence="9">
    <location>
        <begin position="25"/>
        <end position="303"/>
    </location>
</feature>
<dbReference type="PROSITE" id="PS50929">
    <property type="entry name" value="ABC_TM1F"/>
    <property type="match status" value="1"/>
</dbReference>
<dbReference type="PROSITE" id="PS50893">
    <property type="entry name" value="ABC_TRANSPORTER_2"/>
    <property type="match status" value="1"/>
</dbReference>
<dbReference type="InterPro" id="IPR003439">
    <property type="entry name" value="ABC_transporter-like_ATP-bd"/>
</dbReference>
<evidence type="ECO:0000256" key="7">
    <source>
        <dbReference type="SAM" id="Phobius"/>
    </source>
</evidence>
<dbReference type="SUPFAM" id="SSF90123">
    <property type="entry name" value="ABC transporter transmembrane region"/>
    <property type="match status" value="1"/>
</dbReference>
<feature type="transmembrane region" description="Helical" evidence="7">
    <location>
        <begin position="60"/>
        <end position="78"/>
    </location>
</feature>
<keyword evidence="4" id="KW-0067">ATP-binding</keyword>
<feature type="transmembrane region" description="Helical" evidence="7">
    <location>
        <begin position="21"/>
        <end position="40"/>
    </location>
</feature>
<evidence type="ECO:0000256" key="5">
    <source>
        <dbReference type="ARBA" id="ARBA00022989"/>
    </source>
</evidence>
<evidence type="ECO:0000259" key="9">
    <source>
        <dbReference type="PROSITE" id="PS50929"/>
    </source>
</evidence>
<evidence type="ECO:0000256" key="6">
    <source>
        <dbReference type="ARBA" id="ARBA00023136"/>
    </source>
</evidence>
<evidence type="ECO:0000313" key="10">
    <source>
        <dbReference type="EMBL" id="TGD44885.1"/>
    </source>
</evidence>
<comment type="subcellular location">
    <subcellularLocation>
        <location evidence="1">Cell membrane</location>
        <topology evidence="1">Multi-pass membrane protein</topology>
    </subcellularLocation>
</comment>
<evidence type="ECO:0000313" key="11">
    <source>
        <dbReference type="Proteomes" id="UP000297741"/>
    </source>
</evidence>
<dbReference type="Gene3D" id="1.20.1560.10">
    <property type="entry name" value="ABC transporter type 1, transmembrane domain"/>
    <property type="match status" value="1"/>
</dbReference>
<dbReference type="InterPro" id="IPR039421">
    <property type="entry name" value="Type_1_exporter"/>
</dbReference>
<name>A0ABY2KTR5_9RHOB</name>
<keyword evidence="6 7" id="KW-0472">Membrane</keyword>
<organism evidence="10 11">
    <name type="scientific">Pseudotabrizicola sediminis</name>
    <dbReference type="NCBI Taxonomy" id="2486418"/>
    <lineage>
        <taxon>Bacteria</taxon>
        <taxon>Pseudomonadati</taxon>
        <taxon>Pseudomonadota</taxon>
        <taxon>Alphaproteobacteria</taxon>
        <taxon>Rhodobacterales</taxon>
        <taxon>Paracoccaceae</taxon>
        <taxon>Pseudotabrizicola</taxon>
    </lineage>
</organism>
<sequence>MTDNPAARGRAELRSARRESMLLYWIVGIFSFFVNLLMLTGPLYMLNVYDRVLNSRSVETLIALTVLVAFLYAMMGIIDHVRGRVMARVGARFQARLDRRVFAAVVRATILQRASREAATGLRDLEAVQRLITSPALMAVFDLPWAPLFFLGIFIFHPLMGLLAVCGALALVVVAILNQITTRAPLAQANAASFASEQMGSQIRLNSEMVQSLGMRGAAFDRWQVARNASLDASIGAADAAGSYTALAKAFRMFLQSAMLGLGAYLVLQGQLSPGAMIAGSILLGRALAPIEMIVGQWAVFQRGREGWGNLAVLLGQVTPEAPRTRLPRPKARLSAEQITVVPPGETVAALRMVSFDVGAGQAVGVIGTSGAGKSMLARALTGVWQPAGGQIRLDGAALDQYDADVLGQYIGYLPQRVQLFDGTIKDNIARMAMAPDDAAVVQAAQKAAAHDMILKLPDGYDTRVSATTGRLSGGQIQRIGLARALYGEPVVLVLDEPNSNLDNDGSLALNAAIRAFKAAGGIVFIMAHRPAAIQECDLLLVIDNGMRRAFGPKDEVLADLVQNHAQIKRATPQSGGVS</sequence>
<feature type="transmembrane region" description="Helical" evidence="7">
    <location>
        <begin position="148"/>
        <end position="177"/>
    </location>
</feature>
<keyword evidence="11" id="KW-1185">Reference proteome</keyword>
<feature type="domain" description="ABC transporter" evidence="8">
    <location>
        <begin position="334"/>
        <end position="570"/>
    </location>
</feature>
<reference evidence="10 11" key="1">
    <citation type="submission" date="2018-11" db="EMBL/GenBank/DDBJ databases">
        <title>Tabrizicola sp. isolated from sediment of alpine lake.</title>
        <authorList>
            <person name="Liu Z."/>
        </authorList>
    </citation>
    <scope>NUCLEOTIDE SEQUENCE [LARGE SCALE GENOMIC DNA]</scope>
    <source>
        <strain evidence="10 11">DRYC-M-16</strain>
    </source>
</reference>
<dbReference type="Gene3D" id="3.40.50.300">
    <property type="entry name" value="P-loop containing nucleotide triphosphate hydrolases"/>
    <property type="match status" value="1"/>
</dbReference>
<dbReference type="Pfam" id="PF00005">
    <property type="entry name" value="ABC_tran"/>
    <property type="match status" value="1"/>
</dbReference>
<dbReference type="InterPro" id="IPR036640">
    <property type="entry name" value="ABC1_TM_sf"/>
</dbReference>
<dbReference type="EMBL" id="RPEM01000002">
    <property type="protein sequence ID" value="TGD44885.1"/>
    <property type="molecule type" value="Genomic_DNA"/>
</dbReference>
<proteinExistence type="predicted"/>
<dbReference type="RefSeq" id="WP_135429274.1">
    <property type="nucleotide sequence ID" value="NZ_RPEM01000002.1"/>
</dbReference>
<dbReference type="InterPro" id="IPR003593">
    <property type="entry name" value="AAA+_ATPase"/>
</dbReference>
<dbReference type="SMART" id="SM00382">
    <property type="entry name" value="AAA"/>
    <property type="match status" value="1"/>
</dbReference>
<dbReference type="NCBIfam" id="TIGR01842">
    <property type="entry name" value="type_I_sec_PrtD"/>
    <property type="match status" value="1"/>
</dbReference>
<keyword evidence="5 7" id="KW-1133">Transmembrane helix</keyword>
<accession>A0ABY2KTR5</accession>
<gene>
    <name evidence="10" type="ORF">EEB11_04855</name>
</gene>
<evidence type="ECO:0000256" key="2">
    <source>
        <dbReference type="ARBA" id="ARBA00022692"/>
    </source>
</evidence>
<evidence type="ECO:0000259" key="8">
    <source>
        <dbReference type="PROSITE" id="PS50893"/>
    </source>
</evidence>
<dbReference type="PROSITE" id="PS00211">
    <property type="entry name" value="ABC_TRANSPORTER_1"/>
    <property type="match status" value="1"/>
</dbReference>
<keyword evidence="2 7" id="KW-0812">Transmembrane</keyword>
<protein>
    <submittedName>
        <fullName evidence="10">Type I secretion system permease/ATPase</fullName>
    </submittedName>
</protein>